<name>A0A1F6A5R1_9BACT</name>
<dbReference type="InterPro" id="IPR052747">
    <property type="entry name" value="TA_system_RelE_toxin"/>
</dbReference>
<dbReference type="STRING" id="1798384.A3D03_01015"/>
<dbReference type="PANTHER" id="PTHR38813:SF1">
    <property type="entry name" value="TOXIN RELE1-RELATED"/>
    <property type="match status" value="1"/>
</dbReference>
<evidence type="ECO:0000256" key="1">
    <source>
        <dbReference type="ARBA" id="ARBA00022649"/>
    </source>
</evidence>
<evidence type="ECO:0000313" key="2">
    <source>
        <dbReference type="EMBL" id="OGG19824.1"/>
    </source>
</evidence>
<dbReference type="InterPro" id="IPR035093">
    <property type="entry name" value="RelE/ParE_toxin_dom_sf"/>
</dbReference>
<reference evidence="2 3" key="1">
    <citation type="journal article" date="2016" name="Nat. Commun.">
        <title>Thousands of microbial genomes shed light on interconnected biogeochemical processes in an aquifer system.</title>
        <authorList>
            <person name="Anantharaman K."/>
            <person name="Brown C.T."/>
            <person name="Hug L.A."/>
            <person name="Sharon I."/>
            <person name="Castelle C.J."/>
            <person name="Probst A.J."/>
            <person name="Thomas B.C."/>
            <person name="Singh A."/>
            <person name="Wilkins M.J."/>
            <person name="Karaoz U."/>
            <person name="Brodie E.L."/>
            <person name="Williams K.H."/>
            <person name="Hubbard S.S."/>
            <person name="Banfield J.F."/>
        </authorList>
    </citation>
    <scope>NUCLEOTIDE SEQUENCE [LARGE SCALE GENOMIC DNA]</scope>
</reference>
<protein>
    <recommendedName>
        <fullName evidence="4">Addiction module antitoxin RelB</fullName>
    </recommendedName>
</protein>
<comment type="caution">
    <text evidence="2">The sequence shown here is derived from an EMBL/GenBank/DDBJ whole genome shotgun (WGS) entry which is preliminary data.</text>
</comment>
<sequence length="84" mass="9991">MEIFLSLGADRQLKKLPAVMYKLILTEIQKLEYSPYPLGAKKLESREGWRIRAGDYRILYTIDKNKKEVTILSVKHRKDAYRYQ</sequence>
<keyword evidence="1" id="KW-1277">Toxin-antitoxin system</keyword>
<dbReference type="Proteomes" id="UP000177092">
    <property type="component" value="Unassembled WGS sequence"/>
</dbReference>
<dbReference type="PANTHER" id="PTHR38813">
    <property type="match status" value="1"/>
</dbReference>
<proteinExistence type="predicted"/>
<dbReference type="SUPFAM" id="SSF143011">
    <property type="entry name" value="RelE-like"/>
    <property type="match status" value="1"/>
</dbReference>
<dbReference type="Gene3D" id="3.30.2310.20">
    <property type="entry name" value="RelE-like"/>
    <property type="match status" value="1"/>
</dbReference>
<accession>A0A1F6A5R1</accession>
<evidence type="ECO:0000313" key="3">
    <source>
        <dbReference type="Proteomes" id="UP000177092"/>
    </source>
</evidence>
<dbReference type="AlphaFoldDB" id="A0A1F6A5R1"/>
<dbReference type="Pfam" id="PF05016">
    <property type="entry name" value="ParE_toxin"/>
    <property type="match status" value="1"/>
</dbReference>
<evidence type="ECO:0008006" key="4">
    <source>
        <dbReference type="Google" id="ProtNLM"/>
    </source>
</evidence>
<organism evidence="2 3">
    <name type="scientific">Candidatus Gottesmanbacteria bacterium RIFCSPHIGHO2_02_FULL_40_13</name>
    <dbReference type="NCBI Taxonomy" id="1798384"/>
    <lineage>
        <taxon>Bacteria</taxon>
        <taxon>Candidatus Gottesmaniibacteriota</taxon>
    </lineage>
</organism>
<dbReference type="InterPro" id="IPR007712">
    <property type="entry name" value="RelE/ParE_toxin"/>
</dbReference>
<gene>
    <name evidence="2" type="ORF">A3D03_01015</name>
</gene>
<dbReference type="EMBL" id="MFJN01000069">
    <property type="protein sequence ID" value="OGG19824.1"/>
    <property type="molecule type" value="Genomic_DNA"/>
</dbReference>